<sequence length="115" mass="12718">MTTVNAEKAFELMYELFKAKPWLNSAGVMAGDDFHAESEAVAFLLTLDQAEGWGDCSAPARRVVNSLLLDFLSKLRGSMAHHTWEVDAGLPKWRQAVAVISSEILGSHPHLSKRH</sequence>
<dbReference type="EMBL" id="JH651384">
    <property type="protein sequence ID" value="EIJ33330.1"/>
    <property type="molecule type" value="Genomic_DNA"/>
</dbReference>
<keyword evidence="2" id="KW-1185">Reference proteome</keyword>
<protein>
    <submittedName>
        <fullName evidence="1">Uncharacterized protein</fullName>
    </submittedName>
</protein>
<gene>
    <name evidence="1" type="ORF">Thini_0693</name>
</gene>
<name>A0A656HCZ3_THINJ</name>
<reference evidence="2" key="1">
    <citation type="journal article" date="2011" name="Stand. Genomic Sci.">
        <title>Genome sequence of the filamentous, gliding Thiothrix nivea neotype strain (JP2(T)).</title>
        <authorList>
            <person name="Lapidus A."/>
            <person name="Nolan M."/>
            <person name="Lucas S."/>
            <person name="Glavina Del Rio T."/>
            <person name="Tice H."/>
            <person name="Cheng J.F."/>
            <person name="Tapia R."/>
            <person name="Han C."/>
            <person name="Goodwin L."/>
            <person name="Pitluck S."/>
            <person name="Liolios K."/>
            <person name="Pagani I."/>
            <person name="Ivanova N."/>
            <person name="Huntemann M."/>
            <person name="Mavromatis K."/>
            <person name="Mikhailova N."/>
            <person name="Pati A."/>
            <person name="Chen A."/>
            <person name="Palaniappan K."/>
            <person name="Land M."/>
            <person name="Brambilla E.M."/>
            <person name="Rohde M."/>
            <person name="Abt B."/>
            <person name="Verbarg S."/>
            <person name="Goker M."/>
            <person name="Bristow J."/>
            <person name="Eisen J.A."/>
            <person name="Markowitz V."/>
            <person name="Hugenholtz P."/>
            <person name="Kyrpides N.C."/>
            <person name="Klenk H.P."/>
            <person name="Woyke T."/>
        </authorList>
    </citation>
    <scope>NUCLEOTIDE SEQUENCE [LARGE SCALE GENOMIC DNA]</scope>
    <source>
        <strain evidence="2">ATCC 35100 / DSM 5205 / JP2</strain>
    </source>
</reference>
<proteinExistence type="predicted"/>
<dbReference type="RefSeq" id="WP_002707284.1">
    <property type="nucleotide sequence ID" value="NZ_JH651384.1"/>
</dbReference>
<accession>A0A656HCZ3</accession>
<evidence type="ECO:0000313" key="2">
    <source>
        <dbReference type="Proteomes" id="UP000005317"/>
    </source>
</evidence>
<dbReference type="Proteomes" id="UP000005317">
    <property type="component" value="Unassembled WGS sequence"/>
</dbReference>
<organism evidence="1 2">
    <name type="scientific">Thiothrix nivea (strain ATCC 35100 / DSM 5205 / JP2)</name>
    <dbReference type="NCBI Taxonomy" id="870187"/>
    <lineage>
        <taxon>Bacteria</taxon>
        <taxon>Pseudomonadati</taxon>
        <taxon>Pseudomonadota</taxon>
        <taxon>Gammaproteobacteria</taxon>
        <taxon>Thiotrichales</taxon>
        <taxon>Thiotrichaceae</taxon>
        <taxon>Thiothrix</taxon>
    </lineage>
</organism>
<evidence type="ECO:0000313" key="1">
    <source>
        <dbReference type="EMBL" id="EIJ33330.1"/>
    </source>
</evidence>
<dbReference type="AlphaFoldDB" id="A0A656HCZ3"/>